<sequence length="40" mass="4438">MQPGFLPPTVTSQSRQPSVFHFSFSTSYGSPPFSGEFIEK</sequence>
<organism evidence="1">
    <name type="scientific">Anguilla anguilla</name>
    <name type="common">European freshwater eel</name>
    <name type="synonym">Muraena anguilla</name>
    <dbReference type="NCBI Taxonomy" id="7936"/>
    <lineage>
        <taxon>Eukaryota</taxon>
        <taxon>Metazoa</taxon>
        <taxon>Chordata</taxon>
        <taxon>Craniata</taxon>
        <taxon>Vertebrata</taxon>
        <taxon>Euteleostomi</taxon>
        <taxon>Actinopterygii</taxon>
        <taxon>Neopterygii</taxon>
        <taxon>Teleostei</taxon>
        <taxon>Anguilliformes</taxon>
        <taxon>Anguillidae</taxon>
        <taxon>Anguilla</taxon>
    </lineage>
</organism>
<dbReference type="EMBL" id="GBXM01098222">
    <property type="protein sequence ID" value="JAH10355.1"/>
    <property type="molecule type" value="Transcribed_RNA"/>
</dbReference>
<proteinExistence type="predicted"/>
<evidence type="ECO:0000313" key="1">
    <source>
        <dbReference type="EMBL" id="JAH10355.1"/>
    </source>
</evidence>
<protein>
    <submittedName>
        <fullName evidence="1">Uncharacterized protein</fullName>
    </submittedName>
</protein>
<reference evidence="1" key="1">
    <citation type="submission" date="2014-11" db="EMBL/GenBank/DDBJ databases">
        <authorList>
            <person name="Amaro Gonzalez C."/>
        </authorList>
    </citation>
    <scope>NUCLEOTIDE SEQUENCE</scope>
</reference>
<dbReference type="AlphaFoldDB" id="A0A0E9Q206"/>
<accession>A0A0E9Q206</accession>
<reference evidence="1" key="2">
    <citation type="journal article" date="2015" name="Fish Shellfish Immunol.">
        <title>Early steps in the European eel (Anguilla anguilla)-Vibrio vulnificus interaction in the gills: Role of the RtxA13 toxin.</title>
        <authorList>
            <person name="Callol A."/>
            <person name="Pajuelo D."/>
            <person name="Ebbesson L."/>
            <person name="Teles M."/>
            <person name="MacKenzie S."/>
            <person name="Amaro C."/>
        </authorList>
    </citation>
    <scope>NUCLEOTIDE SEQUENCE</scope>
</reference>
<name>A0A0E9Q206_ANGAN</name>